<dbReference type="Gene3D" id="1.10.220.160">
    <property type="match status" value="1"/>
</dbReference>
<keyword evidence="6" id="KW-0862">Zinc</keyword>
<dbReference type="Proteomes" id="UP001162162">
    <property type="component" value="Unassembled WGS sequence"/>
</dbReference>
<organism evidence="8 9">
    <name type="scientific">Aromia moschata</name>
    <dbReference type="NCBI Taxonomy" id="1265417"/>
    <lineage>
        <taxon>Eukaryota</taxon>
        <taxon>Metazoa</taxon>
        <taxon>Ecdysozoa</taxon>
        <taxon>Arthropoda</taxon>
        <taxon>Hexapoda</taxon>
        <taxon>Insecta</taxon>
        <taxon>Pterygota</taxon>
        <taxon>Neoptera</taxon>
        <taxon>Endopterygota</taxon>
        <taxon>Coleoptera</taxon>
        <taxon>Polyphaga</taxon>
        <taxon>Cucujiformia</taxon>
        <taxon>Chrysomeloidea</taxon>
        <taxon>Cerambycidae</taxon>
        <taxon>Cerambycinae</taxon>
        <taxon>Callichromatini</taxon>
        <taxon>Aromia</taxon>
    </lineage>
</organism>
<evidence type="ECO:0000259" key="7">
    <source>
        <dbReference type="Pfam" id="PF01753"/>
    </source>
</evidence>
<keyword evidence="5" id="KW-0863">Zinc-finger</keyword>
<dbReference type="CDD" id="cd10536">
    <property type="entry name" value="SET_SMYD4"/>
    <property type="match status" value="1"/>
</dbReference>
<dbReference type="GO" id="GO:0008168">
    <property type="term" value="F:methyltransferase activity"/>
    <property type="evidence" value="ECO:0007669"/>
    <property type="project" value="UniProtKB-KW"/>
</dbReference>
<dbReference type="InterPro" id="IPR046341">
    <property type="entry name" value="SET_dom_sf"/>
</dbReference>
<dbReference type="PANTHER" id="PTHR46165">
    <property type="entry name" value="SET AND MYND DOMAIN-CONTAINING PROTEIN 4"/>
    <property type="match status" value="1"/>
</dbReference>
<dbReference type="InterPro" id="IPR052097">
    <property type="entry name" value="SET-MYND_domain_protein"/>
</dbReference>
<dbReference type="InterPro" id="IPR002893">
    <property type="entry name" value="Znf_MYND"/>
</dbReference>
<dbReference type="InterPro" id="IPR011990">
    <property type="entry name" value="TPR-like_helical_dom_sf"/>
</dbReference>
<dbReference type="AlphaFoldDB" id="A0AAV8YYE8"/>
<dbReference type="Gene3D" id="2.170.270.10">
    <property type="entry name" value="SET domain"/>
    <property type="match status" value="1"/>
</dbReference>
<dbReference type="GO" id="GO:0042051">
    <property type="term" value="P:compound eye photoreceptor development"/>
    <property type="evidence" value="ECO:0007669"/>
    <property type="project" value="TreeGrafter"/>
</dbReference>
<evidence type="ECO:0000256" key="6">
    <source>
        <dbReference type="ARBA" id="ARBA00022833"/>
    </source>
</evidence>
<protein>
    <recommendedName>
        <fullName evidence="7">MYND-type domain-containing protein</fullName>
    </recommendedName>
</protein>
<dbReference type="GO" id="GO:0005737">
    <property type="term" value="C:cytoplasm"/>
    <property type="evidence" value="ECO:0007669"/>
    <property type="project" value="TreeGrafter"/>
</dbReference>
<keyword evidence="3" id="KW-0949">S-adenosyl-L-methionine</keyword>
<gene>
    <name evidence="8" type="ORF">NQ318_014018</name>
</gene>
<dbReference type="EMBL" id="JAPWTK010000028">
    <property type="protein sequence ID" value="KAJ8956664.1"/>
    <property type="molecule type" value="Genomic_DNA"/>
</dbReference>
<dbReference type="Gene3D" id="6.10.140.2220">
    <property type="match status" value="1"/>
</dbReference>
<dbReference type="Gene3D" id="1.25.40.10">
    <property type="entry name" value="Tetratricopeptide repeat domain"/>
    <property type="match status" value="1"/>
</dbReference>
<dbReference type="GO" id="GO:0008270">
    <property type="term" value="F:zinc ion binding"/>
    <property type="evidence" value="ECO:0007669"/>
    <property type="project" value="UniProtKB-KW"/>
</dbReference>
<feature type="domain" description="MYND-type" evidence="7">
    <location>
        <begin position="256"/>
        <end position="295"/>
    </location>
</feature>
<keyword evidence="1" id="KW-0489">Methyltransferase</keyword>
<dbReference type="GO" id="GO:0032259">
    <property type="term" value="P:methylation"/>
    <property type="evidence" value="ECO:0007669"/>
    <property type="project" value="UniProtKB-KW"/>
</dbReference>
<keyword evidence="2" id="KW-0808">Transferase</keyword>
<dbReference type="InterPro" id="IPR044421">
    <property type="entry name" value="SMYD4_SET"/>
</dbReference>
<evidence type="ECO:0000313" key="8">
    <source>
        <dbReference type="EMBL" id="KAJ8956664.1"/>
    </source>
</evidence>
<dbReference type="SUPFAM" id="SSF48452">
    <property type="entry name" value="TPR-like"/>
    <property type="match status" value="1"/>
</dbReference>
<name>A0AAV8YYE8_9CUCU</name>
<evidence type="ECO:0000256" key="5">
    <source>
        <dbReference type="ARBA" id="ARBA00022771"/>
    </source>
</evidence>
<dbReference type="GO" id="GO:0042826">
    <property type="term" value="F:histone deacetylase binding"/>
    <property type="evidence" value="ECO:0007669"/>
    <property type="project" value="TreeGrafter"/>
</dbReference>
<dbReference type="SUPFAM" id="SSF82199">
    <property type="entry name" value="SET domain"/>
    <property type="match status" value="1"/>
</dbReference>
<dbReference type="Pfam" id="PF01753">
    <property type="entry name" value="zf-MYND"/>
    <property type="match status" value="1"/>
</dbReference>
<evidence type="ECO:0000256" key="4">
    <source>
        <dbReference type="ARBA" id="ARBA00022723"/>
    </source>
</evidence>
<dbReference type="PANTHER" id="PTHR46165:SF5">
    <property type="entry name" value="RE32936P"/>
    <property type="match status" value="1"/>
</dbReference>
<comment type="caution">
    <text evidence="8">The sequence shown here is derived from an EMBL/GenBank/DDBJ whole genome shotgun (WGS) entry which is preliminary data.</text>
</comment>
<keyword evidence="4" id="KW-0479">Metal-binding</keyword>
<evidence type="ECO:0000256" key="3">
    <source>
        <dbReference type="ARBA" id="ARBA00022691"/>
    </source>
</evidence>
<proteinExistence type="predicted"/>
<accession>A0AAV8YYE8</accession>
<dbReference type="SUPFAM" id="SSF144232">
    <property type="entry name" value="HIT/MYND zinc finger-like"/>
    <property type="match status" value="1"/>
</dbReference>
<evidence type="ECO:0000256" key="1">
    <source>
        <dbReference type="ARBA" id="ARBA00022603"/>
    </source>
</evidence>
<keyword evidence="9" id="KW-1185">Reference proteome</keyword>
<sequence length="625" mass="71789">MNFAELVAENAGEDWIKTVFGKLKTDKERIRIIYNYERTKQPVTEVLSNVQEIYRRKNLDVSESKRLEAENLFKAGDAKKALLYYSQSVLRAPKTGPSLSLALWGRAKVLMSLNEYSLALSDIQLALKENLPTAHKGEAFWKMGVCYKALNEENRASVSFALAEKLLANKMRIDELERDKMGIFIQNKREDRKMTPHVNGGLHPNFPCASKKLKVEQKEGMGRYVVANTEIKTGETLVVEPPYAACLLPEMFGTHCHHCFERLVSPVGCPECSNVAFCNSDCRNTALSTYHQYECKFLDLLIGSGMSILSHTALRMVTQNALSRTLEIYSDRSKEKVYSLCTNASVRPATDFLQRTLMAAFLLRCLQKSGYFNTRDRNRITPTEEELRVGELLLYHLQMLQFNAHEIYELRNWPEAPFKGCKVAYIGVAVYPTVALFNHQCYPAVVRYFVGKNIVIKAARSLQIQEIVAENYGPIFTRKNLQERQRSLLARYWFNCECDACKYNWPTLIGGLEEYTKRIRCPNKNCHYCFTLPVSKNTLKCPKCRQDISLVENLRLLKWCEDQYDIGFKEMYSNHPTIAIDIFCAALDVFHRISNSAPHRSKELVVIVGIEKRRIAEGFFAKLWR</sequence>
<evidence type="ECO:0000256" key="2">
    <source>
        <dbReference type="ARBA" id="ARBA00022679"/>
    </source>
</evidence>
<evidence type="ECO:0000313" key="9">
    <source>
        <dbReference type="Proteomes" id="UP001162162"/>
    </source>
</evidence>
<dbReference type="GO" id="GO:0005634">
    <property type="term" value="C:nucleus"/>
    <property type="evidence" value="ECO:0007669"/>
    <property type="project" value="TreeGrafter"/>
</dbReference>
<reference evidence="8" key="1">
    <citation type="journal article" date="2023" name="Insect Mol. Biol.">
        <title>Genome sequencing provides insights into the evolution of gene families encoding plant cell wall-degrading enzymes in longhorned beetles.</title>
        <authorList>
            <person name="Shin N.R."/>
            <person name="Okamura Y."/>
            <person name="Kirsch R."/>
            <person name="Pauchet Y."/>
        </authorList>
    </citation>
    <scope>NUCLEOTIDE SEQUENCE</scope>
    <source>
        <strain evidence="8">AMC_N1</strain>
    </source>
</reference>